<dbReference type="InterPro" id="IPR006115">
    <property type="entry name" value="6PGDH_NADP-bd"/>
</dbReference>
<dbReference type="InterPro" id="IPR015815">
    <property type="entry name" value="HIBADH-related"/>
</dbReference>
<dbReference type="SUPFAM" id="SSF48179">
    <property type="entry name" value="6-phosphogluconate dehydrogenase C-terminal domain-like"/>
    <property type="match status" value="1"/>
</dbReference>
<reference evidence="6 7" key="1">
    <citation type="submission" date="2024-06" db="EMBL/GenBank/DDBJ databases">
        <title>The Natural Products Discovery Center: Release of the First 8490 Sequenced Strains for Exploring Actinobacteria Biosynthetic Diversity.</title>
        <authorList>
            <person name="Kalkreuter E."/>
            <person name="Kautsar S.A."/>
            <person name="Yang D."/>
            <person name="Bader C.D."/>
            <person name="Teijaro C.N."/>
            <person name="Fluegel L."/>
            <person name="Davis C.M."/>
            <person name="Simpson J.R."/>
            <person name="Lauterbach L."/>
            <person name="Steele A.D."/>
            <person name="Gui C."/>
            <person name="Meng S."/>
            <person name="Li G."/>
            <person name="Viehrig K."/>
            <person name="Ye F."/>
            <person name="Su P."/>
            <person name="Kiefer A.F."/>
            <person name="Nichols A."/>
            <person name="Cepeda A.J."/>
            <person name="Yan W."/>
            <person name="Fan B."/>
            <person name="Jiang Y."/>
            <person name="Adhikari A."/>
            <person name="Zheng C.-J."/>
            <person name="Schuster L."/>
            <person name="Cowan T.M."/>
            <person name="Smanski M.J."/>
            <person name="Chevrette M.G."/>
            <person name="De Carvalho L.P.S."/>
            <person name="Shen B."/>
        </authorList>
    </citation>
    <scope>NUCLEOTIDE SEQUENCE [LARGE SCALE GENOMIC DNA]</scope>
    <source>
        <strain evidence="6 7">NPDC077434</strain>
    </source>
</reference>
<dbReference type="InterPro" id="IPR008927">
    <property type="entry name" value="6-PGluconate_DH-like_C_sf"/>
</dbReference>
<dbReference type="Gene3D" id="1.10.1040.10">
    <property type="entry name" value="N-(1-d-carboxylethyl)-l-norvaline Dehydrogenase, domain 2"/>
    <property type="match status" value="1"/>
</dbReference>
<keyword evidence="2 6" id="KW-0560">Oxidoreductase</keyword>
<dbReference type="PANTHER" id="PTHR22981:SF7">
    <property type="entry name" value="3-HYDROXYISOBUTYRATE DEHYDROGENASE, MITOCHONDRIAL"/>
    <property type="match status" value="1"/>
</dbReference>
<accession>A0ABV3LM26</accession>
<keyword evidence="3" id="KW-0520">NAD</keyword>
<dbReference type="PANTHER" id="PTHR22981">
    <property type="entry name" value="3-HYDROXYISOBUTYRATE DEHYDROGENASE-RELATED"/>
    <property type="match status" value="1"/>
</dbReference>
<dbReference type="RefSeq" id="WP_366233379.1">
    <property type="nucleotide sequence ID" value="NZ_JBFBMH010000031.1"/>
</dbReference>
<dbReference type="PIRSF" id="PIRSF000103">
    <property type="entry name" value="HIBADH"/>
    <property type="match status" value="1"/>
</dbReference>
<feature type="domain" description="6-phosphogluconate dehydrogenase NADP-binding" evidence="4">
    <location>
        <begin position="6"/>
        <end position="164"/>
    </location>
</feature>
<dbReference type="Gene3D" id="3.40.50.720">
    <property type="entry name" value="NAD(P)-binding Rossmann-like Domain"/>
    <property type="match status" value="1"/>
</dbReference>
<protein>
    <submittedName>
        <fullName evidence="6">NAD(P)-dependent oxidoreductase</fullName>
        <ecNumber evidence="6">1.1.-.-</ecNumber>
    </submittedName>
</protein>
<organism evidence="6 7">
    <name type="scientific">Microbacterium profundi</name>
    <dbReference type="NCBI Taxonomy" id="450380"/>
    <lineage>
        <taxon>Bacteria</taxon>
        <taxon>Bacillati</taxon>
        <taxon>Actinomycetota</taxon>
        <taxon>Actinomycetes</taxon>
        <taxon>Micrococcales</taxon>
        <taxon>Microbacteriaceae</taxon>
        <taxon>Microbacterium</taxon>
    </lineage>
</organism>
<evidence type="ECO:0000313" key="7">
    <source>
        <dbReference type="Proteomes" id="UP001553715"/>
    </source>
</evidence>
<dbReference type="SUPFAM" id="SSF51735">
    <property type="entry name" value="NAD(P)-binding Rossmann-fold domains"/>
    <property type="match status" value="1"/>
</dbReference>
<keyword evidence="7" id="KW-1185">Reference proteome</keyword>
<dbReference type="Proteomes" id="UP001553715">
    <property type="component" value="Unassembled WGS sequence"/>
</dbReference>
<dbReference type="Pfam" id="PF14833">
    <property type="entry name" value="NAD_binding_11"/>
    <property type="match status" value="1"/>
</dbReference>
<dbReference type="Pfam" id="PF03446">
    <property type="entry name" value="NAD_binding_2"/>
    <property type="match status" value="1"/>
</dbReference>
<dbReference type="InterPro" id="IPR029154">
    <property type="entry name" value="HIBADH-like_NADP-bd"/>
</dbReference>
<evidence type="ECO:0000259" key="5">
    <source>
        <dbReference type="Pfam" id="PF14833"/>
    </source>
</evidence>
<dbReference type="PROSITE" id="PS00895">
    <property type="entry name" value="3_HYDROXYISOBUT_DH"/>
    <property type="match status" value="1"/>
</dbReference>
<evidence type="ECO:0000256" key="1">
    <source>
        <dbReference type="ARBA" id="ARBA00009080"/>
    </source>
</evidence>
<sequence>MVTTPTVGFIGLGSMGSGMSSNLQKAGYSLIVTDVRPEAASALVEGGATWAATAAEVAAASDIIITMLPTPRHVTEVVSGPGGMLEGIADGATWIDMSTSVPEVADRVRAEESARGLRILDAPVSGMAKGAASGMLQIFVGGDADDVERVRPVLEVMGDPDRILHVGGHGAGYAVKLMINQLWFSHLVATAEVLAVGVRAGVDLGVLRDSLIASPANSTFVERDVLSILEHGDYDEGFAIALACKDLGLSIDLARSVGVPVELSSLVEQVYRRARASYGDKAGEMTPFRLYEDLIHSELRLTPELVLAGSEEQA</sequence>
<feature type="domain" description="3-hydroxyisobutyrate dehydrogenase-like NAD-binding" evidence="5">
    <location>
        <begin position="170"/>
        <end position="290"/>
    </location>
</feature>
<evidence type="ECO:0000313" key="6">
    <source>
        <dbReference type="EMBL" id="MEW1976447.1"/>
    </source>
</evidence>
<gene>
    <name evidence="6" type="ORF">AB0301_15430</name>
</gene>
<evidence type="ECO:0000256" key="2">
    <source>
        <dbReference type="ARBA" id="ARBA00023002"/>
    </source>
</evidence>
<name>A0ABV3LM26_9MICO</name>
<dbReference type="EC" id="1.1.-.-" evidence="6"/>
<dbReference type="InterPro" id="IPR013328">
    <property type="entry name" value="6PGD_dom2"/>
</dbReference>
<dbReference type="GO" id="GO:0016491">
    <property type="term" value="F:oxidoreductase activity"/>
    <property type="evidence" value="ECO:0007669"/>
    <property type="project" value="UniProtKB-KW"/>
</dbReference>
<evidence type="ECO:0000256" key="3">
    <source>
        <dbReference type="ARBA" id="ARBA00023027"/>
    </source>
</evidence>
<evidence type="ECO:0000259" key="4">
    <source>
        <dbReference type="Pfam" id="PF03446"/>
    </source>
</evidence>
<comment type="similarity">
    <text evidence="1">Belongs to the HIBADH-related family.</text>
</comment>
<dbReference type="InterPro" id="IPR036291">
    <property type="entry name" value="NAD(P)-bd_dom_sf"/>
</dbReference>
<dbReference type="EMBL" id="JBFBMH010000031">
    <property type="protein sequence ID" value="MEW1976447.1"/>
    <property type="molecule type" value="Genomic_DNA"/>
</dbReference>
<comment type="caution">
    <text evidence="6">The sequence shown here is derived from an EMBL/GenBank/DDBJ whole genome shotgun (WGS) entry which is preliminary data.</text>
</comment>
<proteinExistence type="inferred from homology"/>
<dbReference type="InterPro" id="IPR002204">
    <property type="entry name" value="3-OH-isobutyrate_DH-rel_CS"/>
</dbReference>